<dbReference type="Proteomes" id="UP000053937">
    <property type="component" value="Unassembled WGS sequence"/>
</dbReference>
<protein>
    <recommendedName>
        <fullName evidence="1">START domain-containing protein</fullName>
    </recommendedName>
</protein>
<evidence type="ECO:0000313" key="2">
    <source>
        <dbReference type="EMBL" id="KUL31552.1"/>
    </source>
</evidence>
<dbReference type="PANTHER" id="PTHR19308">
    <property type="entry name" value="PHOSPHATIDYLCHOLINE TRANSFER PROTEIN"/>
    <property type="match status" value="1"/>
</dbReference>
<evidence type="ECO:0000313" key="3">
    <source>
        <dbReference type="Proteomes" id="UP000053937"/>
    </source>
</evidence>
<dbReference type="PIRSF" id="PIRSF039033">
    <property type="entry name" value="START_dom"/>
    <property type="match status" value="1"/>
</dbReference>
<accession>A0A117MRB2</accession>
<dbReference type="InterPro" id="IPR028347">
    <property type="entry name" value="START_dom_prot"/>
</dbReference>
<proteinExistence type="predicted"/>
<dbReference type="RefSeq" id="WP_059138523.1">
    <property type="nucleotide sequence ID" value="NZ_LMBR01000054.1"/>
</dbReference>
<dbReference type="Pfam" id="PF01852">
    <property type="entry name" value="START"/>
    <property type="match status" value="1"/>
</dbReference>
<dbReference type="OrthoDB" id="5734556at2"/>
<gene>
    <name evidence="2" type="ORF">ASB62_02765</name>
</gene>
<reference evidence="2 3" key="1">
    <citation type="submission" date="2015-10" db="EMBL/GenBank/DDBJ databases">
        <title>Draft Genome Sequence of Chlorobium limicola strain Frasassi Growing under Artificial Lighting in the Frasassi Cave System.</title>
        <authorList>
            <person name="Mansor M."/>
            <person name="Macalady J."/>
        </authorList>
    </citation>
    <scope>NUCLEOTIDE SEQUENCE [LARGE SCALE GENOMIC DNA]</scope>
    <source>
        <strain evidence="2 3">Frasassi</strain>
    </source>
</reference>
<dbReference type="SUPFAM" id="SSF55961">
    <property type="entry name" value="Bet v1-like"/>
    <property type="match status" value="1"/>
</dbReference>
<name>A0A117MRB2_CHLLI</name>
<dbReference type="PROSITE" id="PS50848">
    <property type="entry name" value="START"/>
    <property type="match status" value="1"/>
</dbReference>
<feature type="domain" description="START" evidence="1">
    <location>
        <begin position="11"/>
        <end position="170"/>
    </location>
</feature>
<sequence length="212" mass="24331">MDVQSALRASWEFRVEHKGIRIFSSKVKNSDVLGFKGETELPVTFKKLISLFYDTENYHRWVHQLAEMDVLEKNDCLEYVVRQVINAPWPLQKREMIVRTGLTQAGDNAVAVTMTGEPDYRPLNPKYHRVRDCKGLWIFTPSENGRVNITFIMHVNPGSDVPSPVSNTAMFEVPFYSLHNMRTLLMSGSYDPPYPSEIENHLCIIEDAPDTP</sequence>
<dbReference type="Gene3D" id="3.30.530.20">
    <property type="match status" value="1"/>
</dbReference>
<dbReference type="EMBL" id="LMBR01000054">
    <property type="protein sequence ID" value="KUL31552.1"/>
    <property type="molecule type" value="Genomic_DNA"/>
</dbReference>
<dbReference type="AlphaFoldDB" id="A0A117MRB2"/>
<dbReference type="InterPro" id="IPR002913">
    <property type="entry name" value="START_lipid-bd_dom"/>
</dbReference>
<dbReference type="GO" id="GO:0005737">
    <property type="term" value="C:cytoplasm"/>
    <property type="evidence" value="ECO:0007669"/>
    <property type="project" value="UniProtKB-ARBA"/>
</dbReference>
<dbReference type="PANTHER" id="PTHR19308:SF14">
    <property type="entry name" value="START DOMAIN-CONTAINING PROTEIN"/>
    <property type="match status" value="1"/>
</dbReference>
<dbReference type="InterPro" id="IPR051213">
    <property type="entry name" value="START_lipid_transfer"/>
</dbReference>
<comment type="caution">
    <text evidence="2">The sequence shown here is derived from an EMBL/GenBank/DDBJ whole genome shotgun (WGS) entry which is preliminary data.</text>
</comment>
<dbReference type="GO" id="GO:0008289">
    <property type="term" value="F:lipid binding"/>
    <property type="evidence" value="ECO:0007669"/>
    <property type="project" value="InterPro"/>
</dbReference>
<dbReference type="InterPro" id="IPR023393">
    <property type="entry name" value="START-like_dom_sf"/>
</dbReference>
<evidence type="ECO:0000259" key="1">
    <source>
        <dbReference type="PROSITE" id="PS50848"/>
    </source>
</evidence>
<keyword evidence="3" id="KW-1185">Reference proteome</keyword>
<organism evidence="2 3">
    <name type="scientific">Chlorobium limicola</name>
    <dbReference type="NCBI Taxonomy" id="1092"/>
    <lineage>
        <taxon>Bacteria</taxon>
        <taxon>Pseudomonadati</taxon>
        <taxon>Chlorobiota</taxon>
        <taxon>Chlorobiia</taxon>
        <taxon>Chlorobiales</taxon>
        <taxon>Chlorobiaceae</taxon>
        <taxon>Chlorobium/Pelodictyon group</taxon>
        <taxon>Chlorobium</taxon>
    </lineage>
</organism>
<dbReference type="CDD" id="cd08876">
    <property type="entry name" value="START_1"/>
    <property type="match status" value="1"/>
</dbReference>